<protein>
    <submittedName>
        <fullName evidence="1">Uncharacterized protein</fullName>
    </submittedName>
</protein>
<gene>
    <name evidence="1" type="ORF">K491DRAFT_685609</name>
</gene>
<evidence type="ECO:0000313" key="2">
    <source>
        <dbReference type="Proteomes" id="UP000799324"/>
    </source>
</evidence>
<reference evidence="1" key="1">
    <citation type="journal article" date="2020" name="Stud. Mycol.">
        <title>101 Dothideomycetes genomes: a test case for predicting lifestyles and emergence of pathogens.</title>
        <authorList>
            <person name="Haridas S."/>
            <person name="Albert R."/>
            <person name="Binder M."/>
            <person name="Bloem J."/>
            <person name="Labutti K."/>
            <person name="Salamov A."/>
            <person name="Andreopoulos B."/>
            <person name="Baker S."/>
            <person name="Barry K."/>
            <person name="Bills G."/>
            <person name="Bluhm B."/>
            <person name="Cannon C."/>
            <person name="Castanera R."/>
            <person name="Culley D."/>
            <person name="Daum C."/>
            <person name="Ezra D."/>
            <person name="Gonzalez J."/>
            <person name="Henrissat B."/>
            <person name="Kuo A."/>
            <person name="Liang C."/>
            <person name="Lipzen A."/>
            <person name="Lutzoni F."/>
            <person name="Magnuson J."/>
            <person name="Mondo S."/>
            <person name="Nolan M."/>
            <person name="Ohm R."/>
            <person name="Pangilinan J."/>
            <person name="Park H.-J."/>
            <person name="Ramirez L."/>
            <person name="Alfaro M."/>
            <person name="Sun H."/>
            <person name="Tritt A."/>
            <person name="Yoshinaga Y."/>
            <person name="Zwiers L.-H."/>
            <person name="Turgeon B."/>
            <person name="Goodwin S."/>
            <person name="Spatafora J."/>
            <person name="Crous P."/>
            <person name="Grigoriev I."/>
        </authorList>
    </citation>
    <scope>NUCLEOTIDE SEQUENCE</scope>
    <source>
        <strain evidence="1">CBS 122681</strain>
    </source>
</reference>
<evidence type="ECO:0000313" key="1">
    <source>
        <dbReference type="EMBL" id="KAF2647334.1"/>
    </source>
</evidence>
<dbReference type="OrthoDB" id="3792443at2759"/>
<proteinExistence type="predicted"/>
<dbReference type="AlphaFoldDB" id="A0A6A6SME4"/>
<organism evidence="1 2">
    <name type="scientific">Lophiostoma macrostomum CBS 122681</name>
    <dbReference type="NCBI Taxonomy" id="1314788"/>
    <lineage>
        <taxon>Eukaryota</taxon>
        <taxon>Fungi</taxon>
        <taxon>Dikarya</taxon>
        <taxon>Ascomycota</taxon>
        <taxon>Pezizomycotina</taxon>
        <taxon>Dothideomycetes</taxon>
        <taxon>Pleosporomycetidae</taxon>
        <taxon>Pleosporales</taxon>
        <taxon>Lophiostomataceae</taxon>
        <taxon>Lophiostoma</taxon>
    </lineage>
</organism>
<name>A0A6A6SME4_9PLEO</name>
<dbReference type="Proteomes" id="UP000799324">
    <property type="component" value="Unassembled WGS sequence"/>
</dbReference>
<dbReference type="EMBL" id="MU004633">
    <property type="protein sequence ID" value="KAF2647334.1"/>
    <property type="molecule type" value="Genomic_DNA"/>
</dbReference>
<sequence>MAEEGIAPITYRLMIFIDRDTDVTAKATVRGLTNPTGSGNTNVQTRTFHLFSAIKPLEIRESIYTAIVAQEPNSIDCESFRETTKAIWCPSFLPNTCRTSRAILNEAAPVFIRNSVFQVRRYYSGTYQSSTFLATLDNGFQSIRELNFSAFCDFPGINNVEPRSVDQFQKITENEDIELMARCPGLHTLHLAMQPTSLVERRQSTNCCMMSPGFGSPCYEKYDPIPLDQLVQHYALEGIFRCGGLRKIVFEYTNHMATE</sequence>
<keyword evidence="2" id="KW-1185">Reference proteome</keyword>
<accession>A0A6A6SME4</accession>